<organism evidence="1 2">
    <name type="scientific">Halalkalibacter alkalisediminis</name>
    <dbReference type="NCBI Taxonomy" id="935616"/>
    <lineage>
        <taxon>Bacteria</taxon>
        <taxon>Bacillati</taxon>
        <taxon>Bacillota</taxon>
        <taxon>Bacilli</taxon>
        <taxon>Bacillales</taxon>
        <taxon>Bacillaceae</taxon>
        <taxon>Halalkalibacter</taxon>
    </lineage>
</organism>
<reference evidence="1 2" key="1">
    <citation type="submission" date="2024-09" db="EMBL/GenBank/DDBJ databases">
        <authorList>
            <person name="Sun Q."/>
            <person name="Mori K."/>
        </authorList>
    </citation>
    <scope>NUCLEOTIDE SEQUENCE [LARGE SCALE GENOMIC DNA]</scope>
    <source>
        <strain evidence="1 2">NCAIM B.02301</strain>
    </source>
</reference>
<proteinExistence type="predicted"/>
<evidence type="ECO:0000313" key="2">
    <source>
        <dbReference type="Proteomes" id="UP001589833"/>
    </source>
</evidence>
<evidence type="ECO:0000313" key="1">
    <source>
        <dbReference type="EMBL" id="MFC0558482.1"/>
    </source>
</evidence>
<sequence>MVHWKVTAILKNGDYVLQYGSSENEEMAQEHMKAEEVLIRQQYQDHISEMQYWI</sequence>
<protein>
    <submittedName>
        <fullName evidence="1">Uncharacterized protein</fullName>
    </submittedName>
</protein>
<comment type="caution">
    <text evidence="1">The sequence shown here is derived from an EMBL/GenBank/DDBJ whole genome shotgun (WGS) entry which is preliminary data.</text>
</comment>
<keyword evidence="2" id="KW-1185">Reference proteome</keyword>
<dbReference type="RefSeq" id="WP_273840191.1">
    <property type="nucleotide sequence ID" value="NZ_JAQQWT010000001.1"/>
</dbReference>
<dbReference type="EMBL" id="JBHLTR010000006">
    <property type="protein sequence ID" value="MFC0558482.1"/>
    <property type="molecule type" value="Genomic_DNA"/>
</dbReference>
<gene>
    <name evidence="1" type="ORF">ACFFH4_05405</name>
</gene>
<name>A0ABV6NCH4_9BACI</name>
<accession>A0ABV6NCH4</accession>
<dbReference type="Proteomes" id="UP001589833">
    <property type="component" value="Unassembled WGS sequence"/>
</dbReference>